<gene>
    <name evidence="3" type="ORF">FZC75_03925</name>
</gene>
<keyword evidence="3" id="KW-0378">Hydrolase</keyword>
<dbReference type="SUPFAM" id="SSF81901">
    <property type="entry name" value="HCP-like"/>
    <property type="match status" value="1"/>
</dbReference>
<evidence type="ECO:0000256" key="1">
    <source>
        <dbReference type="SAM" id="Phobius"/>
    </source>
</evidence>
<keyword evidence="1" id="KW-0472">Membrane</keyword>
<accession>A0A5D4TF87</accession>
<keyword evidence="1" id="KW-1133">Transmembrane helix</keyword>
<keyword evidence="3" id="KW-0645">Protease</keyword>
<dbReference type="PROSITE" id="PS50017">
    <property type="entry name" value="DEATH_DOMAIN"/>
    <property type="match status" value="1"/>
</dbReference>
<name>A0A5D4TF87_9BACI</name>
<dbReference type="OrthoDB" id="1947780at2"/>
<evidence type="ECO:0000313" key="3">
    <source>
        <dbReference type="EMBL" id="TYS73491.1"/>
    </source>
</evidence>
<dbReference type="AlphaFoldDB" id="A0A5D4TF87"/>
<dbReference type="Gene3D" id="2.60.40.1120">
    <property type="entry name" value="Carboxypeptidase-like, regulatory domain"/>
    <property type="match status" value="1"/>
</dbReference>
<comment type="caution">
    <text evidence="3">The sequence shown here is derived from an EMBL/GenBank/DDBJ whole genome shotgun (WGS) entry which is preliminary data.</text>
</comment>
<keyword evidence="1" id="KW-0812">Transmembrane</keyword>
<dbReference type="GO" id="GO:0007165">
    <property type="term" value="P:signal transduction"/>
    <property type="evidence" value="ECO:0007669"/>
    <property type="project" value="InterPro"/>
</dbReference>
<evidence type="ECO:0000313" key="4">
    <source>
        <dbReference type="Proteomes" id="UP000324517"/>
    </source>
</evidence>
<feature type="domain" description="Death" evidence="2">
    <location>
        <begin position="630"/>
        <end position="688"/>
    </location>
</feature>
<proteinExistence type="predicted"/>
<reference evidence="3 4" key="1">
    <citation type="submission" date="2019-08" db="EMBL/GenBank/DDBJ databases">
        <title>Bacillus genomes from the desert of Cuatro Cienegas, Coahuila.</title>
        <authorList>
            <person name="Olmedo-Alvarez G."/>
        </authorList>
    </citation>
    <scope>NUCLEOTIDE SEQUENCE [LARGE SCALE GENOMIC DNA]</scope>
    <source>
        <strain evidence="3 4">CH98b_3T</strain>
    </source>
</reference>
<evidence type="ECO:0000259" key="2">
    <source>
        <dbReference type="PROSITE" id="PS50017"/>
    </source>
</evidence>
<dbReference type="Gene3D" id="2.60.40.10">
    <property type="entry name" value="Immunoglobulins"/>
    <property type="match status" value="1"/>
</dbReference>
<organism evidence="3 4">
    <name type="scientific">Sutcliffiella horikoshii</name>
    <dbReference type="NCBI Taxonomy" id="79883"/>
    <lineage>
        <taxon>Bacteria</taxon>
        <taxon>Bacillati</taxon>
        <taxon>Bacillota</taxon>
        <taxon>Bacilli</taxon>
        <taxon>Bacillales</taxon>
        <taxon>Bacillaceae</taxon>
        <taxon>Sutcliffiella</taxon>
    </lineage>
</organism>
<dbReference type="SUPFAM" id="SSF49478">
    <property type="entry name" value="Cna protein B-type domain"/>
    <property type="match status" value="1"/>
</dbReference>
<protein>
    <submittedName>
        <fullName evidence="3">Carboxypeptidase regulatory-like domain-containing protein</fullName>
    </submittedName>
</protein>
<dbReference type="EMBL" id="VTET01000002">
    <property type="protein sequence ID" value="TYS73491.1"/>
    <property type="molecule type" value="Genomic_DNA"/>
</dbReference>
<dbReference type="InterPro" id="IPR000488">
    <property type="entry name" value="Death_dom"/>
</dbReference>
<dbReference type="Proteomes" id="UP000324517">
    <property type="component" value="Unassembled WGS sequence"/>
</dbReference>
<dbReference type="GO" id="GO:0004180">
    <property type="term" value="F:carboxypeptidase activity"/>
    <property type="evidence" value="ECO:0007669"/>
    <property type="project" value="UniProtKB-KW"/>
</dbReference>
<sequence length="688" mass="79662">MKIKVKIKHIVLTLMSFVLFLPLFFYLIQPQYTIYMAKQQMANGEQIGKERIQELLDNGKIFSEQRFALIRDYLIEGAYTLKYDVYVGKTLTHWSDPRQVKVKFSFEERLPYLLEYVEEGPTDGYMEAAAGEVADYYNQKGEWEKGDRVLQTTLDRGNKTYFRSELATKQIDLAAENGQYELALKYIEDFNANVSEDDTYTKAKVDRIKNGLNSDSVNTVRGRVLVNSYGKTPMEGVGVFLRDKNNLHYSIGADEQYQTVTDEKGEYVFKNVPPGSYQLGFGFTFEQIDGFAVSMPSNPWIEVEDKDVVAQDSQINPLIEIHQPVNSVEITDNQLHFSWKPVEGAEYYNISVGREVEGGSVSHGLKSGIQSTELTVPVEDLYFSQGGIQFTEESDGKGIDYSSVLGFADPRGRFFWNVEAYNEKGDLITQSQGYRLGDDTFGNLPTFYLKNRELSKADKVLLKNKPEEALEMYKRNYAEDSDDLHSLLMISKIIGVEETVLNKSSKDLAIPYLEELAEKSPNEILFLDILQYYYEKEDWQNYEKWYGKFEAIKGDILNEYIEGIHAMALLKQEKYEEAKLQFQLVMEQGYRHEYIGDWLALELFLGAPFDYVAELGQEHPEQGIYDVMVDWEHLIKNLQSEEGQFDGYREELEEVIGWHFKEENERLEDWLNTTTKVELKRFIKHLRK</sequence>
<dbReference type="InterPro" id="IPR013783">
    <property type="entry name" value="Ig-like_fold"/>
</dbReference>
<keyword evidence="3" id="KW-0121">Carboxypeptidase</keyword>
<feature type="transmembrane region" description="Helical" evidence="1">
    <location>
        <begin position="7"/>
        <end position="28"/>
    </location>
</feature>